<dbReference type="PIRSF" id="PIRSF006246">
    <property type="entry name" value="Asp_decarbox"/>
    <property type="match status" value="1"/>
</dbReference>
<evidence type="ECO:0000256" key="2">
    <source>
        <dbReference type="ARBA" id="ARBA00022655"/>
    </source>
</evidence>
<comment type="caution">
    <text evidence="14">The sequence shown here is derived from an EMBL/GenBank/DDBJ whole genome shotgun (WGS) entry which is preliminary data.</text>
</comment>
<dbReference type="PANTHER" id="PTHR21012:SF0">
    <property type="entry name" value="ASPARTATE 1-DECARBOXYLASE"/>
    <property type="match status" value="1"/>
</dbReference>
<dbReference type="GO" id="GO:0006523">
    <property type="term" value="P:alanine biosynthetic process"/>
    <property type="evidence" value="ECO:0007669"/>
    <property type="project" value="InterPro"/>
</dbReference>
<dbReference type="SUPFAM" id="SSF50692">
    <property type="entry name" value="ADC-like"/>
    <property type="match status" value="1"/>
</dbReference>
<comment type="pathway">
    <text evidence="9">Cofactor biosynthesis; (R)-pantothenate biosynthesis; beta-alanine from L-aspartate: step 1/1.</text>
</comment>
<dbReference type="Gene3D" id="2.40.40.20">
    <property type="match status" value="1"/>
</dbReference>
<evidence type="ECO:0000256" key="4">
    <source>
        <dbReference type="ARBA" id="ARBA00022813"/>
    </source>
</evidence>
<keyword evidence="3 9" id="KW-0210">Decarboxylase</keyword>
<dbReference type="RefSeq" id="WP_159743138.1">
    <property type="nucleotide sequence ID" value="NZ_BLIR01000001.1"/>
</dbReference>
<dbReference type="NCBIfam" id="TIGR00223">
    <property type="entry name" value="panD"/>
    <property type="match status" value="1"/>
</dbReference>
<evidence type="ECO:0000256" key="13">
    <source>
        <dbReference type="PIRSR" id="PIRSR006246-5"/>
    </source>
</evidence>
<name>A0A640ULP4_9ACTN</name>
<keyword evidence="15" id="KW-1185">Reference proteome</keyword>
<keyword evidence="6 9" id="KW-0456">Lyase</keyword>
<proteinExistence type="inferred from homology"/>
<comment type="function">
    <text evidence="9">Catalyzes the pyruvoyl-dependent decarboxylation of aspartate to produce beta-alanine.</text>
</comment>
<dbReference type="CDD" id="cd06919">
    <property type="entry name" value="Asp_decarbox"/>
    <property type="match status" value="1"/>
</dbReference>
<comment type="PTM">
    <text evidence="9 12">Is synthesized initially as an inactive proenzyme, which is activated by self-cleavage at a specific serine bond to produce a beta-subunit with a hydroxyl group at its C-terminus and an alpha-subunit with a pyruvoyl group at its N-terminus.</text>
</comment>
<evidence type="ECO:0000256" key="11">
    <source>
        <dbReference type="PIRSR" id="PIRSR006246-2"/>
    </source>
</evidence>
<dbReference type="Proteomes" id="UP000431826">
    <property type="component" value="Unassembled WGS sequence"/>
</dbReference>
<evidence type="ECO:0000256" key="1">
    <source>
        <dbReference type="ARBA" id="ARBA00022490"/>
    </source>
</evidence>
<evidence type="ECO:0000256" key="9">
    <source>
        <dbReference type="HAMAP-Rule" id="MF_00446"/>
    </source>
</evidence>
<feature type="chain" id="PRO_5025723079" description="Aspartate 1-decarboxylase alpha chain" evidence="9 13">
    <location>
        <begin position="25"/>
        <end position="122"/>
    </location>
</feature>
<accession>A0A640ULP4</accession>
<keyword evidence="7 9" id="KW-0704">Schiff base</keyword>
<comment type="catalytic activity">
    <reaction evidence="9">
        <text>L-aspartate + H(+) = beta-alanine + CO2</text>
        <dbReference type="Rhea" id="RHEA:19497"/>
        <dbReference type="ChEBI" id="CHEBI:15378"/>
        <dbReference type="ChEBI" id="CHEBI:16526"/>
        <dbReference type="ChEBI" id="CHEBI:29991"/>
        <dbReference type="ChEBI" id="CHEBI:57966"/>
        <dbReference type="EC" id="4.1.1.11"/>
    </reaction>
</comment>
<dbReference type="AlphaFoldDB" id="A0A640ULP4"/>
<evidence type="ECO:0000256" key="12">
    <source>
        <dbReference type="PIRSR" id="PIRSR006246-3"/>
    </source>
</evidence>
<reference evidence="14 15" key="1">
    <citation type="submission" date="2019-12" db="EMBL/GenBank/DDBJ databases">
        <title>Whole genome shotgun sequence of Streptomyces tubercidicus NBRC 13090.</title>
        <authorList>
            <person name="Ichikawa N."/>
            <person name="Kimura A."/>
            <person name="Kitahashi Y."/>
            <person name="Komaki H."/>
            <person name="Tamura T."/>
        </authorList>
    </citation>
    <scope>NUCLEOTIDE SEQUENCE [LARGE SCALE GENOMIC DNA]</scope>
    <source>
        <strain evidence="14 15">NBRC 13090</strain>
    </source>
</reference>
<dbReference type="GO" id="GO:0004068">
    <property type="term" value="F:aspartate 1-decarboxylase activity"/>
    <property type="evidence" value="ECO:0007669"/>
    <property type="project" value="UniProtKB-UniRule"/>
</dbReference>
<comment type="subunit">
    <text evidence="9">Heterooctamer of four alpha and four beta subunits.</text>
</comment>
<feature type="active site" description="Proton donor" evidence="9 10">
    <location>
        <position position="58"/>
    </location>
</feature>
<evidence type="ECO:0000256" key="10">
    <source>
        <dbReference type="PIRSR" id="PIRSR006246-1"/>
    </source>
</evidence>
<dbReference type="GO" id="GO:0005829">
    <property type="term" value="C:cytosol"/>
    <property type="evidence" value="ECO:0007669"/>
    <property type="project" value="TreeGrafter"/>
</dbReference>
<evidence type="ECO:0000256" key="6">
    <source>
        <dbReference type="ARBA" id="ARBA00023239"/>
    </source>
</evidence>
<evidence type="ECO:0000256" key="5">
    <source>
        <dbReference type="ARBA" id="ARBA00023145"/>
    </source>
</evidence>
<dbReference type="OrthoDB" id="9803983at2"/>
<dbReference type="Pfam" id="PF02261">
    <property type="entry name" value="Asp_decarbox"/>
    <property type="match status" value="1"/>
</dbReference>
<feature type="active site" description="Schiff-base intermediate with substrate; via pyruvic acid" evidence="9 10">
    <location>
        <position position="25"/>
    </location>
</feature>
<keyword evidence="8 9" id="KW-0670">Pyruvate</keyword>
<dbReference type="InterPro" id="IPR003190">
    <property type="entry name" value="Asp_decarbox"/>
</dbReference>
<dbReference type="UniPathway" id="UPA00028">
    <property type="reaction ID" value="UER00002"/>
</dbReference>
<dbReference type="HAMAP" id="MF_00446">
    <property type="entry name" value="PanD"/>
    <property type="match status" value="1"/>
</dbReference>
<dbReference type="GeneID" id="96282775"/>
<evidence type="ECO:0000256" key="3">
    <source>
        <dbReference type="ARBA" id="ARBA00022793"/>
    </source>
</evidence>
<sequence length="122" mass="13428">MLRTFMNSKIHRASITDCNLNYVGSITVSPELLEAAGIGVHELVHVVNVNNGARFETYTILGAPHANEVIVNGAAARLVEPKDKVIIISYAQLTETELAEHKSRVVHVDEENRITSTELQSH</sequence>
<evidence type="ECO:0000313" key="15">
    <source>
        <dbReference type="Proteomes" id="UP000431826"/>
    </source>
</evidence>
<dbReference type="EC" id="4.1.1.11" evidence="9"/>
<feature type="binding site" evidence="9 11">
    <location>
        <begin position="73"/>
        <end position="75"/>
    </location>
    <ligand>
        <name>substrate</name>
    </ligand>
</feature>
<dbReference type="InterPro" id="IPR009010">
    <property type="entry name" value="Asp_de-COase-like_dom_sf"/>
</dbReference>
<keyword evidence="1 9" id="KW-0963">Cytoplasm</keyword>
<feature type="modified residue" description="Pyruvic acid (Ser)" evidence="9 12">
    <location>
        <position position="25"/>
    </location>
</feature>
<organism evidence="14 15">
    <name type="scientific">Streptomyces tubercidicus</name>
    <dbReference type="NCBI Taxonomy" id="47759"/>
    <lineage>
        <taxon>Bacteria</taxon>
        <taxon>Bacillati</taxon>
        <taxon>Actinomycetota</taxon>
        <taxon>Actinomycetes</taxon>
        <taxon>Kitasatosporales</taxon>
        <taxon>Streptomycetaceae</taxon>
        <taxon>Streptomyces</taxon>
    </lineage>
</organism>
<evidence type="ECO:0000256" key="7">
    <source>
        <dbReference type="ARBA" id="ARBA00023270"/>
    </source>
</evidence>
<protein>
    <recommendedName>
        <fullName evidence="9">Aspartate 1-decarboxylase</fullName>
        <ecNumber evidence="9">4.1.1.11</ecNumber>
    </recommendedName>
    <alternativeName>
        <fullName evidence="9">Aspartate alpha-decarboxylase</fullName>
    </alternativeName>
    <component>
        <recommendedName>
            <fullName evidence="9">Aspartate 1-decarboxylase beta chain</fullName>
        </recommendedName>
    </component>
    <component>
        <recommendedName>
            <fullName evidence="9">Aspartate 1-decarboxylase alpha chain</fullName>
        </recommendedName>
    </component>
</protein>
<keyword evidence="2 9" id="KW-0566">Pantothenate biosynthesis</keyword>
<comment type="similarity">
    <text evidence="9">Belongs to the PanD family.</text>
</comment>
<dbReference type="GO" id="GO:0015940">
    <property type="term" value="P:pantothenate biosynthetic process"/>
    <property type="evidence" value="ECO:0007669"/>
    <property type="project" value="UniProtKB-UniRule"/>
</dbReference>
<keyword evidence="4 9" id="KW-0068">Autocatalytic cleavage</keyword>
<keyword evidence="5 9" id="KW-0865">Zymogen</keyword>
<evidence type="ECO:0000313" key="14">
    <source>
        <dbReference type="EMBL" id="GFE36953.1"/>
    </source>
</evidence>
<feature type="binding site" evidence="9 11">
    <location>
        <position position="57"/>
    </location>
    <ligand>
        <name>substrate</name>
    </ligand>
</feature>
<dbReference type="EMBL" id="BLIR01000001">
    <property type="protein sequence ID" value="GFE36953.1"/>
    <property type="molecule type" value="Genomic_DNA"/>
</dbReference>
<feature type="chain" id="PRO_5025723078" description="Aspartate 1-decarboxylase beta chain" evidence="9 13">
    <location>
        <begin position="1"/>
        <end position="24"/>
    </location>
</feature>
<comment type="cofactor">
    <cofactor evidence="9 10">
        <name>pyruvate</name>
        <dbReference type="ChEBI" id="CHEBI:15361"/>
    </cofactor>
    <text evidence="9 10">Binds 1 pyruvoyl group covalently per subunit.</text>
</comment>
<comment type="subcellular location">
    <subcellularLocation>
        <location evidence="9">Cytoplasm</location>
    </subcellularLocation>
</comment>
<gene>
    <name evidence="9 14" type="primary">panD</name>
    <name evidence="14" type="ORF">Stube_16260</name>
</gene>
<evidence type="ECO:0000256" key="8">
    <source>
        <dbReference type="ARBA" id="ARBA00023317"/>
    </source>
</evidence>
<dbReference type="PANTHER" id="PTHR21012">
    <property type="entry name" value="ASPARTATE 1-DECARBOXYLASE"/>
    <property type="match status" value="1"/>
</dbReference>